<dbReference type="AlphaFoldDB" id="A0A853H434"/>
<dbReference type="Gene3D" id="3.30.750.200">
    <property type="match status" value="1"/>
</dbReference>
<dbReference type="SFLD" id="SFLDS00029">
    <property type="entry name" value="Radical_SAM"/>
    <property type="match status" value="1"/>
</dbReference>
<keyword evidence="2" id="KW-0949">S-adenosyl-L-methionine</keyword>
<evidence type="ECO:0000259" key="4">
    <source>
        <dbReference type="PROSITE" id="PS51918"/>
    </source>
</evidence>
<comment type="subcellular location">
    <subcellularLocation>
        <location evidence="2">Cytoplasm</location>
    </subcellularLocation>
</comment>
<dbReference type="InterPro" id="IPR010723">
    <property type="entry name" value="HemN_C"/>
</dbReference>
<keyword evidence="2" id="KW-0349">Heme</keyword>
<evidence type="ECO:0000256" key="2">
    <source>
        <dbReference type="RuleBase" id="RU364116"/>
    </source>
</evidence>
<accession>A0A853H434</accession>
<comment type="caution">
    <text evidence="5">The sequence shown here is derived from an EMBL/GenBank/DDBJ whole genome shotgun (WGS) entry which is preliminary data.</text>
</comment>
<dbReference type="EMBL" id="JACCEV010000002">
    <property type="protein sequence ID" value="NYT85955.1"/>
    <property type="molecule type" value="Genomic_DNA"/>
</dbReference>
<dbReference type="InterPro" id="IPR004559">
    <property type="entry name" value="HemW-like"/>
</dbReference>
<dbReference type="SUPFAM" id="SSF102114">
    <property type="entry name" value="Radical SAM enzymes"/>
    <property type="match status" value="1"/>
</dbReference>
<dbReference type="PROSITE" id="PS51918">
    <property type="entry name" value="RADICAL_SAM"/>
    <property type="match status" value="1"/>
</dbReference>
<dbReference type="SFLD" id="SFLDF00288">
    <property type="entry name" value="HemN-like__clustered_with_nucl"/>
    <property type="match status" value="1"/>
</dbReference>
<dbReference type="PANTHER" id="PTHR13932:SF5">
    <property type="entry name" value="RADICAL S-ADENOSYL METHIONINE DOMAIN-CONTAINING PROTEIN 1, MITOCHONDRIAL"/>
    <property type="match status" value="1"/>
</dbReference>
<gene>
    <name evidence="5" type="ORF">H0A62_10100</name>
</gene>
<dbReference type="InterPro" id="IPR058240">
    <property type="entry name" value="rSAM_sf"/>
</dbReference>
<dbReference type="InterPro" id="IPR034505">
    <property type="entry name" value="Coproporphyrinogen-III_oxidase"/>
</dbReference>
<evidence type="ECO:0000313" key="5">
    <source>
        <dbReference type="EMBL" id="NYT85955.1"/>
    </source>
</evidence>
<dbReference type="GO" id="GO:0006779">
    <property type="term" value="P:porphyrin-containing compound biosynthetic process"/>
    <property type="evidence" value="ECO:0007669"/>
    <property type="project" value="InterPro"/>
</dbReference>
<reference evidence="5 6" key="1">
    <citation type="submission" date="2020-07" db="EMBL/GenBank/DDBJ databases">
        <title>Taxonomic revisions and descriptions of new bacterial species based on genomic comparisons in the high-G+C-content subgroup of the family Alcaligenaceae.</title>
        <authorList>
            <person name="Szabo A."/>
            <person name="Felfoldi T."/>
        </authorList>
    </citation>
    <scope>NUCLEOTIDE SEQUENCE [LARGE SCALE GENOMIC DNA]</scope>
    <source>
        <strain evidence="5 6">DSM 25667</strain>
    </source>
</reference>
<dbReference type="GO" id="GO:0005737">
    <property type="term" value="C:cytoplasm"/>
    <property type="evidence" value="ECO:0007669"/>
    <property type="project" value="UniProtKB-SubCell"/>
</dbReference>
<dbReference type="InterPro" id="IPR007197">
    <property type="entry name" value="rSAM"/>
</dbReference>
<feature type="region of interest" description="Disordered" evidence="3">
    <location>
        <begin position="1"/>
        <end position="29"/>
    </location>
</feature>
<name>A0A853H434_9BURK</name>
<comment type="similarity">
    <text evidence="1">Belongs to the anaerobic coproporphyrinogen-III oxidase family. HemW subfamily.</text>
</comment>
<protein>
    <recommendedName>
        <fullName evidence="2">Heme chaperone HemW</fullName>
    </recommendedName>
</protein>
<dbReference type="RefSeq" id="WP_130039497.1">
    <property type="nucleotide sequence ID" value="NZ_JACCEV010000002.1"/>
</dbReference>
<keyword evidence="2" id="KW-0408">Iron</keyword>
<keyword evidence="2" id="KW-0004">4Fe-4S</keyword>
<evidence type="ECO:0000256" key="3">
    <source>
        <dbReference type="SAM" id="MobiDB-lite"/>
    </source>
</evidence>
<dbReference type="SMART" id="SM00729">
    <property type="entry name" value="Elp3"/>
    <property type="match status" value="1"/>
</dbReference>
<dbReference type="NCBIfam" id="TIGR00539">
    <property type="entry name" value="hemN_rel"/>
    <property type="match status" value="1"/>
</dbReference>
<dbReference type="CDD" id="cd01335">
    <property type="entry name" value="Radical_SAM"/>
    <property type="match status" value="1"/>
</dbReference>
<keyword evidence="2" id="KW-0479">Metal-binding</keyword>
<proteinExistence type="inferred from homology"/>
<dbReference type="InterPro" id="IPR006638">
    <property type="entry name" value="Elp3/MiaA/NifB-like_rSAM"/>
</dbReference>
<dbReference type="GO" id="GO:0046872">
    <property type="term" value="F:metal ion binding"/>
    <property type="evidence" value="ECO:0007669"/>
    <property type="project" value="UniProtKB-UniRule"/>
</dbReference>
<dbReference type="OrthoDB" id="9808022at2"/>
<keyword evidence="6" id="KW-1185">Reference proteome</keyword>
<dbReference type="SFLD" id="SFLDG01065">
    <property type="entry name" value="anaerobic_coproporphyrinogen-I"/>
    <property type="match status" value="1"/>
</dbReference>
<dbReference type="Proteomes" id="UP000554144">
    <property type="component" value="Unassembled WGS sequence"/>
</dbReference>
<keyword evidence="2" id="KW-0411">Iron-sulfur</keyword>
<keyword evidence="2" id="KW-0143">Chaperone</keyword>
<dbReference type="Pfam" id="PF04055">
    <property type="entry name" value="Radical_SAM"/>
    <property type="match status" value="1"/>
</dbReference>
<organism evidence="5 6">
    <name type="scientific">Pollutimonas harenae</name>
    <dbReference type="NCBI Taxonomy" id="657015"/>
    <lineage>
        <taxon>Bacteria</taxon>
        <taxon>Pseudomonadati</taxon>
        <taxon>Pseudomonadota</taxon>
        <taxon>Betaproteobacteria</taxon>
        <taxon>Burkholderiales</taxon>
        <taxon>Alcaligenaceae</taxon>
        <taxon>Pollutimonas</taxon>
    </lineage>
</organism>
<sequence>MKKPTVVPRSDEAGSAAGARLIQPPRSSPVVPGVGGKTILTSLPPLSLYVHVPWCVRKCPYCDFNSHELGAELPELDYLAALQADLEQALPLIWGRQVVSIFIGGGTPSLLSGQALDQMLAMFRACLNLLPDAEITLEANPGTVEAGRFADYAASGVNRISLGIQSFDNRALAALGRIHSAEQACAAIEVAQKVVDRVNLDIMYALPNQSIDECVQDLRHAMSFQTGHLSLYHLTLEPNTVFAKYPPTVPDDDSSATMQDMIAEATAAGGWERYEVSAYAQPGQRCRHNLNYWEFGDYLGIGPGAHGKLSFHDKIVRQAKLKNPSSWMAKAVLRDGSHLSEDRQIDWKDLGFEFMINALRLKQGVLRSSYIERTGQSILAIAPALERAVARGLLEPGHERLQATEQGWQFLNELQAEFLD</sequence>
<comment type="function">
    <text evidence="2">Probably acts as a heme chaperone, transferring heme to an unknown acceptor. Binds one molecule of heme per monomer, possibly covalently. Binds 1 [4Fe-4S] cluster. The cluster is coordinated with 3 cysteines and an exchangeable S-adenosyl-L-methionine.</text>
</comment>
<feature type="domain" description="Radical SAM core" evidence="4">
    <location>
        <begin position="40"/>
        <end position="273"/>
    </location>
</feature>
<evidence type="ECO:0000256" key="1">
    <source>
        <dbReference type="ARBA" id="ARBA00006100"/>
    </source>
</evidence>
<dbReference type="PANTHER" id="PTHR13932">
    <property type="entry name" value="COPROPORPHYRINIGEN III OXIDASE"/>
    <property type="match status" value="1"/>
</dbReference>
<dbReference type="GO" id="GO:0004109">
    <property type="term" value="F:coproporphyrinogen oxidase activity"/>
    <property type="evidence" value="ECO:0007669"/>
    <property type="project" value="InterPro"/>
</dbReference>
<keyword evidence="2" id="KW-0963">Cytoplasm</keyword>
<dbReference type="Pfam" id="PF06969">
    <property type="entry name" value="HemN_C"/>
    <property type="match status" value="1"/>
</dbReference>
<evidence type="ECO:0000313" key="6">
    <source>
        <dbReference type="Proteomes" id="UP000554144"/>
    </source>
</evidence>
<dbReference type="SFLD" id="SFLDF00562">
    <property type="entry name" value="HemN-like__clustered_with_heat"/>
    <property type="match status" value="1"/>
</dbReference>
<dbReference type="GO" id="GO:0051539">
    <property type="term" value="F:4 iron, 4 sulfur cluster binding"/>
    <property type="evidence" value="ECO:0007669"/>
    <property type="project" value="UniProtKB-UniRule"/>
</dbReference>